<sequence length="42" mass="4704">MFETVFPVLPLLIVCHAWMTILIAETLENEETAGLPPECYPA</sequence>
<keyword evidence="2" id="KW-1185">Reference proteome</keyword>
<dbReference type="EMBL" id="CACSAS010000001">
    <property type="protein sequence ID" value="CAA0103467.1"/>
    <property type="molecule type" value="Genomic_DNA"/>
</dbReference>
<dbReference type="RefSeq" id="WP_272482981.1">
    <property type="nucleotide sequence ID" value="NZ_CACSAS010000001.1"/>
</dbReference>
<name>A0A5S9PIC6_9HYPH</name>
<dbReference type="Proteomes" id="UP000433050">
    <property type="component" value="Unassembled WGS sequence"/>
</dbReference>
<proteinExistence type="predicted"/>
<organism evidence="1 2">
    <name type="scientific">Starkeya nomas</name>
    <dbReference type="NCBI Taxonomy" id="2666134"/>
    <lineage>
        <taxon>Bacteria</taxon>
        <taxon>Pseudomonadati</taxon>
        <taxon>Pseudomonadota</taxon>
        <taxon>Alphaproteobacteria</taxon>
        <taxon>Hyphomicrobiales</taxon>
        <taxon>Xanthobacteraceae</taxon>
        <taxon>Starkeya</taxon>
    </lineage>
</organism>
<evidence type="ECO:0000313" key="2">
    <source>
        <dbReference type="Proteomes" id="UP000433050"/>
    </source>
</evidence>
<dbReference type="AlphaFoldDB" id="A0A5S9PIC6"/>
<reference evidence="1 2" key="1">
    <citation type="submission" date="2019-12" db="EMBL/GenBank/DDBJ databases">
        <authorList>
            <person name="Reyes-Prieto M."/>
        </authorList>
    </citation>
    <scope>NUCLEOTIDE SEQUENCE [LARGE SCALE GENOMIC DNA]</scope>
    <source>
        <strain evidence="1">HF14-78462</strain>
    </source>
</reference>
<evidence type="ECO:0000313" key="1">
    <source>
        <dbReference type="EMBL" id="CAA0103467.1"/>
    </source>
</evidence>
<gene>
    <name evidence="1" type="ORF">STARVERO_03020</name>
</gene>
<protein>
    <submittedName>
        <fullName evidence="1">Uncharacterized protein</fullName>
    </submittedName>
</protein>
<accession>A0A5S9PIC6</accession>